<feature type="transmembrane region" description="Helical" evidence="1">
    <location>
        <begin position="217"/>
        <end position="234"/>
    </location>
</feature>
<reference evidence="2 3" key="1">
    <citation type="journal article" date="2019" name="Int. J. Syst. Evol. Microbiol.">
        <title>The Global Catalogue of Microorganisms (GCM) 10K type strain sequencing project: providing services to taxonomists for standard genome sequencing and annotation.</title>
        <authorList>
            <consortium name="The Broad Institute Genomics Platform"/>
            <consortium name="The Broad Institute Genome Sequencing Center for Infectious Disease"/>
            <person name="Wu L."/>
            <person name="Ma J."/>
        </authorList>
    </citation>
    <scope>NUCLEOTIDE SEQUENCE [LARGE SCALE GENOMIC DNA]</scope>
    <source>
        <strain evidence="2 3">JCM 14917</strain>
    </source>
</reference>
<feature type="transmembrane region" description="Helical" evidence="1">
    <location>
        <begin position="118"/>
        <end position="136"/>
    </location>
</feature>
<dbReference type="EMBL" id="BAAAON010000010">
    <property type="protein sequence ID" value="GAA2178095.1"/>
    <property type="molecule type" value="Genomic_DNA"/>
</dbReference>
<keyword evidence="3" id="KW-1185">Reference proteome</keyword>
<keyword evidence="1" id="KW-0812">Transmembrane</keyword>
<evidence type="ECO:0000313" key="2">
    <source>
        <dbReference type="EMBL" id="GAA2178095.1"/>
    </source>
</evidence>
<keyword evidence="1" id="KW-1133">Transmembrane helix</keyword>
<feature type="transmembrane region" description="Helical" evidence="1">
    <location>
        <begin position="60"/>
        <end position="82"/>
    </location>
</feature>
<feature type="transmembrane region" description="Helical" evidence="1">
    <location>
        <begin position="12"/>
        <end position="29"/>
    </location>
</feature>
<feature type="transmembrane region" description="Helical" evidence="1">
    <location>
        <begin position="276"/>
        <end position="293"/>
    </location>
</feature>
<accession>A0ABN3B2C1</accession>
<comment type="caution">
    <text evidence="2">The sequence shown here is derived from an EMBL/GenBank/DDBJ whole genome shotgun (WGS) entry which is preliminary data.</text>
</comment>
<evidence type="ECO:0008006" key="4">
    <source>
        <dbReference type="Google" id="ProtNLM"/>
    </source>
</evidence>
<gene>
    <name evidence="2" type="ORF">GCM10009784_31270</name>
</gene>
<feature type="transmembrane region" description="Helical" evidence="1">
    <location>
        <begin position="143"/>
        <end position="164"/>
    </location>
</feature>
<feature type="transmembrane region" description="Helical" evidence="1">
    <location>
        <begin position="35"/>
        <end position="53"/>
    </location>
</feature>
<dbReference type="Proteomes" id="UP001500974">
    <property type="component" value="Unassembled WGS sequence"/>
</dbReference>
<protein>
    <recommendedName>
        <fullName evidence="4">Heparan-alpha-glucosaminide N-acetyltransferase catalytic domain-containing protein</fullName>
    </recommendedName>
</protein>
<keyword evidence="1" id="KW-0472">Membrane</keyword>
<organism evidence="2 3">
    <name type="scientific">Arthrobacter parietis</name>
    <dbReference type="NCBI Taxonomy" id="271434"/>
    <lineage>
        <taxon>Bacteria</taxon>
        <taxon>Bacillati</taxon>
        <taxon>Actinomycetota</taxon>
        <taxon>Actinomycetes</taxon>
        <taxon>Micrococcales</taxon>
        <taxon>Micrococcaceae</taxon>
        <taxon>Arthrobacter</taxon>
    </lineage>
</organism>
<sequence length="322" mass="34499">MHDRTGISRDRRGIAARAVVIAMVGLMLGGLETNIAVILFHYGILFLMALPFIGMPLRRLCWWAAGWTLISPVAAFLLRPWVGTNINPSDLDGNPALEHFAQPATLLADILVTGYYPALQWLSYLLLGILIGRLNLRSFGVQAGLLVAGVGLAGLSKFVSAFLLGPLGGLAVLLETPQGRRYDIEAMLPVSLTGIDQTGTWWWLAVSAPHSGTPLDLMHTAGTAAAVVGLCLMATRRLQWLLLPLSAPGAITLSLYSLHIWIMSIVDQQEIPLDPAPVYWAQAAVFIAIGLLLRKLGARGPLEYVAAGASDVARSAGAVSRR</sequence>
<evidence type="ECO:0000256" key="1">
    <source>
        <dbReference type="SAM" id="Phobius"/>
    </source>
</evidence>
<proteinExistence type="predicted"/>
<evidence type="ECO:0000313" key="3">
    <source>
        <dbReference type="Proteomes" id="UP001500974"/>
    </source>
</evidence>
<name>A0ABN3B2C1_9MICC</name>
<feature type="transmembrane region" description="Helical" evidence="1">
    <location>
        <begin position="241"/>
        <end position="264"/>
    </location>
</feature>